<dbReference type="NCBIfam" id="TIGR00976">
    <property type="entry name" value="CocE_NonD"/>
    <property type="match status" value="1"/>
</dbReference>
<evidence type="ECO:0000256" key="1">
    <source>
        <dbReference type="ARBA" id="ARBA00022801"/>
    </source>
</evidence>
<dbReference type="InterPro" id="IPR005674">
    <property type="entry name" value="CocE/Ser_esterase"/>
</dbReference>
<dbReference type="InterPro" id="IPR000383">
    <property type="entry name" value="Xaa-Pro-like_dom"/>
</dbReference>
<feature type="domain" description="Xaa-Pro dipeptidyl-peptidase C-terminal" evidence="2">
    <location>
        <begin position="501"/>
        <end position="733"/>
    </location>
</feature>
<comment type="caution">
    <text evidence="3">The sequence shown here is derived from an EMBL/GenBank/DDBJ whole genome shotgun (WGS) entry which is preliminary data.</text>
</comment>
<dbReference type="SUPFAM" id="SSF53474">
    <property type="entry name" value="alpha/beta-Hydrolases"/>
    <property type="match status" value="1"/>
</dbReference>
<dbReference type="Gene3D" id="1.10.3020.10">
    <property type="entry name" value="alpha-amino acid ester hydrolase ( Helical cap domain)"/>
    <property type="match status" value="1"/>
</dbReference>
<dbReference type="SUPFAM" id="SSF49785">
    <property type="entry name" value="Galactose-binding domain-like"/>
    <property type="match status" value="1"/>
</dbReference>
<evidence type="ECO:0000313" key="4">
    <source>
        <dbReference type="Proteomes" id="UP000391834"/>
    </source>
</evidence>
<dbReference type="Pfam" id="PF02129">
    <property type="entry name" value="Peptidase_S15"/>
    <property type="match status" value="1"/>
</dbReference>
<dbReference type="InterPro" id="IPR029058">
    <property type="entry name" value="AB_hydrolase_fold"/>
</dbReference>
<dbReference type="InterPro" id="IPR008979">
    <property type="entry name" value="Galactose-bd-like_sf"/>
</dbReference>
<dbReference type="Gene3D" id="2.60.120.260">
    <property type="entry name" value="Galactose-binding domain-like"/>
    <property type="match status" value="1"/>
</dbReference>
<dbReference type="InterPro" id="IPR013736">
    <property type="entry name" value="Xaa-Pro_dipept_C"/>
</dbReference>
<dbReference type="Pfam" id="PF08530">
    <property type="entry name" value="PepX_C"/>
    <property type="match status" value="1"/>
</dbReference>
<dbReference type="AlphaFoldDB" id="A0A5M4B0Q8"/>
<reference evidence="3 4" key="1">
    <citation type="submission" date="2019-10" db="EMBL/GenBank/DDBJ databases">
        <title>Prolixibacter strains distinguished by the presence of nitrate reductase genes were adept at nitrate-dependent anaerobic corrosion of metallic iron and carbon steel.</title>
        <authorList>
            <person name="Iino T."/>
            <person name="Shono N."/>
            <person name="Ito K."/>
            <person name="Nakamura R."/>
            <person name="Sueoka K."/>
            <person name="Harayama S."/>
            <person name="Ohkuma M."/>
        </authorList>
    </citation>
    <scope>NUCLEOTIDE SEQUENCE [LARGE SCALE GENOMIC DNA]</scope>
    <source>
        <strain evidence="3 4">JCM 13498</strain>
    </source>
</reference>
<dbReference type="EMBL" id="BLAX01000001">
    <property type="protein sequence ID" value="GET33634.1"/>
    <property type="molecule type" value="Genomic_DNA"/>
</dbReference>
<dbReference type="RefSeq" id="WP_025864193.1">
    <property type="nucleotide sequence ID" value="NZ_BLAX01000001.1"/>
</dbReference>
<name>A0A5M4B0Q8_9BACT</name>
<dbReference type="Gene3D" id="3.40.50.1820">
    <property type="entry name" value="alpha/beta hydrolase"/>
    <property type="match status" value="1"/>
</dbReference>
<sequence length="748" mass="85038">MKNLLILLILVSLSITLKGQSIKFEKAALSDTASLTKAMQNLAKDYLQQSQIKGQNIEPNDLYLIEILAGKYERAIKTIQSTRDGVSGQNGHPDKLPYELFAKAKIKQSEKQTGFETAYRKVLSDYLENCSDQLLSSVNIVLTTNDQVAHFTNQFKENYTKASGPAITQEEALTLLKSYFLYQVFHRTEPIVFGEIKREQNRRYHIERKLIISPIDSAEISVTVVRKRGTGPLPAILTFTIYADSSNINQAILPASKGYVGVLATSRGKGLSNDSIEPYKHEHNDVYAVIDWISKQPWNNGKVGMFGGSYNGFAQWASMKDSVPPALKTIVPCVSAAPGIDVPMENNIFYNFPYKWISYVTANKYLYHTDFQRWNNLQNAWFQSGAPYNKMDSIDGTPNPLFHEWISHPSYDSYWQSMIPYKDEFAHINIPILNITGYYDDGQRGAMYYYNQHLKYNPDAEDYLVIGPWDHWGAQTTPGANLRGYQLDKAAQIDIQNQLIFDWFDYILKGKKKPAILKDKVNFEVMGANKWMHKPSVAAMSNETDTFYLGSHQSNGHYTLLSKKPQKEYLNLQVDLADRTKQNNADYYPWPIVADSINLNDGLVFISKPFQKDKIMNGSFTGELTIVSNKKDFDYSVTLYELTPEGKYFHLSYYIGRASYAKSREIRELLTPNKETTITFDNTRIVSKKMSKGSRLVVIINGNKNPYAQINYGTGKDVSTESIEDANAPLLLKISTDSKINIPIWNEE</sequence>
<evidence type="ECO:0000313" key="3">
    <source>
        <dbReference type="EMBL" id="GET33634.1"/>
    </source>
</evidence>
<proteinExistence type="predicted"/>
<organism evidence="3 4">
    <name type="scientific">Prolixibacter bellariivorans</name>
    <dbReference type="NCBI Taxonomy" id="314319"/>
    <lineage>
        <taxon>Bacteria</taxon>
        <taxon>Pseudomonadati</taxon>
        <taxon>Bacteroidota</taxon>
        <taxon>Bacteroidia</taxon>
        <taxon>Marinilabiliales</taxon>
        <taxon>Prolixibacteraceae</taxon>
        <taxon>Prolixibacter</taxon>
    </lineage>
</organism>
<dbReference type="Proteomes" id="UP000391834">
    <property type="component" value="Unassembled WGS sequence"/>
</dbReference>
<keyword evidence="1" id="KW-0378">Hydrolase</keyword>
<dbReference type="SMART" id="SM00939">
    <property type="entry name" value="PepX_C"/>
    <property type="match status" value="1"/>
</dbReference>
<evidence type="ECO:0000259" key="2">
    <source>
        <dbReference type="SMART" id="SM00939"/>
    </source>
</evidence>
<gene>
    <name evidence="3" type="ORF">PbJCM13498_24970</name>
</gene>
<dbReference type="GO" id="GO:0008239">
    <property type="term" value="F:dipeptidyl-peptidase activity"/>
    <property type="evidence" value="ECO:0007669"/>
    <property type="project" value="InterPro"/>
</dbReference>
<protein>
    <recommendedName>
        <fullName evidence="2">Xaa-Pro dipeptidyl-peptidase C-terminal domain-containing protein</fullName>
    </recommendedName>
</protein>
<keyword evidence="4" id="KW-1185">Reference proteome</keyword>
<accession>A0A5M4B0Q8</accession>